<dbReference type="EMBL" id="JBHSKF010000018">
    <property type="protein sequence ID" value="MFC5290667.1"/>
    <property type="molecule type" value="Genomic_DNA"/>
</dbReference>
<sequence>MLIAQQAGPLAHARRALGGEPVLWAAFAASLVHDRRGLGERAKDMAVGALDTVVDAIADSGPGQDGPRGPGKPDVVVWGRGGAAHRIAAALPPPGDTGPYLWALTPHRVHIAQRLDTETPPQDPAGAGGSGGAVGKAGGLLRGIAGAFAGQERRPVELRALRPVLDIARAQIAGFSPAVRGEQSCLRLALTDGTGFDLLFLGSARFGADGEADQYERLAALSAGRADPWV</sequence>
<reference evidence="2" key="1">
    <citation type="journal article" date="2019" name="Int. J. Syst. Evol. Microbiol.">
        <title>The Global Catalogue of Microorganisms (GCM) 10K type strain sequencing project: providing services to taxonomists for standard genome sequencing and annotation.</title>
        <authorList>
            <consortium name="The Broad Institute Genomics Platform"/>
            <consortium name="The Broad Institute Genome Sequencing Center for Infectious Disease"/>
            <person name="Wu L."/>
            <person name="Ma J."/>
        </authorList>
    </citation>
    <scope>NUCLEOTIDE SEQUENCE [LARGE SCALE GENOMIC DNA]</scope>
    <source>
        <strain evidence="2">CCUG 59778</strain>
    </source>
</reference>
<organism evidence="1 2">
    <name type="scientific">Actinokineospora guangxiensis</name>
    <dbReference type="NCBI Taxonomy" id="1490288"/>
    <lineage>
        <taxon>Bacteria</taxon>
        <taxon>Bacillati</taxon>
        <taxon>Actinomycetota</taxon>
        <taxon>Actinomycetes</taxon>
        <taxon>Pseudonocardiales</taxon>
        <taxon>Pseudonocardiaceae</taxon>
        <taxon>Actinokineospora</taxon>
    </lineage>
</organism>
<dbReference type="RefSeq" id="WP_378250564.1">
    <property type="nucleotide sequence ID" value="NZ_JBHSKF010000018.1"/>
</dbReference>
<name>A0ABW0ETN2_9PSEU</name>
<keyword evidence="2" id="KW-1185">Reference proteome</keyword>
<evidence type="ECO:0000313" key="2">
    <source>
        <dbReference type="Proteomes" id="UP001596157"/>
    </source>
</evidence>
<comment type="caution">
    <text evidence="1">The sequence shown here is derived from an EMBL/GenBank/DDBJ whole genome shotgun (WGS) entry which is preliminary data.</text>
</comment>
<dbReference type="Proteomes" id="UP001596157">
    <property type="component" value="Unassembled WGS sequence"/>
</dbReference>
<proteinExistence type="predicted"/>
<accession>A0ABW0ETN2</accession>
<evidence type="ECO:0000313" key="1">
    <source>
        <dbReference type="EMBL" id="MFC5290667.1"/>
    </source>
</evidence>
<gene>
    <name evidence="1" type="ORF">ACFPM7_26735</name>
</gene>
<protein>
    <submittedName>
        <fullName evidence="1">Uncharacterized protein</fullName>
    </submittedName>
</protein>